<sequence length="134" mass="14881">MHAIGSAYLIRQAAGAERFDGATVKISRAHESKGVIAIELTERLTGNQIEGDASFLEEYARIAIDRFARNYDVDLRDWNIRVDQFAYHPIDSGPKGTHDAVYNAVSSAFAQWASMTVQLPIEKAEPRDARESPS</sequence>
<reference evidence="1 2" key="1">
    <citation type="journal article" date="2020" name="Antonie Van Leeuwenhoek">
        <title>Rhodopirellula heiligendammensis sp. nov., Rhodopirellula pilleata sp. nov., and Rhodopirellula solitaria sp. nov. isolated from natural or artificial marine surfaces in Northern Germany and California, USA, and emended description of the genus Rhodopirellula.</title>
        <authorList>
            <person name="Kallscheuer N."/>
            <person name="Wiegand S."/>
            <person name="Jogler M."/>
            <person name="Boedeker C."/>
            <person name="Peeters S.H."/>
            <person name="Rast P."/>
            <person name="Heuer A."/>
            <person name="Jetten M.S.M."/>
            <person name="Rohde M."/>
            <person name="Jogler C."/>
        </authorList>
    </citation>
    <scope>NUCLEOTIDE SEQUENCE [LARGE SCALE GENOMIC DNA]</scope>
    <source>
        <strain evidence="1 2">Poly21</strain>
    </source>
</reference>
<dbReference type="Proteomes" id="UP000319908">
    <property type="component" value="Unassembled WGS sequence"/>
</dbReference>
<dbReference type="EMBL" id="SJPU01000017">
    <property type="protein sequence ID" value="TWU05397.1"/>
    <property type="molecule type" value="Genomic_DNA"/>
</dbReference>
<proteinExistence type="predicted"/>
<dbReference type="AlphaFoldDB" id="A0A5C6B0U1"/>
<name>A0A5C6B0U1_9BACT</name>
<gene>
    <name evidence="1" type="ORF">Poly21_56940</name>
</gene>
<organism evidence="1 2">
    <name type="scientific">Allorhodopirellula heiligendammensis</name>
    <dbReference type="NCBI Taxonomy" id="2714739"/>
    <lineage>
        <taxon>Bacteria</taxon>
        <taxon>Pseudomonadati</taxon>
        <taxon>Planctomycetota</taxon>
        <taxon>Planctomycetia</taxon>
        <taxon>Pirellulales</taxon>
        <taxon>Pirellulaceae</taxon>
        <taxon>Allorhodopirellula</taxon>
    </lineage>
</organism>
<protein>
    <submittedName>
        <fullName evidence="1">Uncharacterized protein</fullName>
    </submittedName>
</protein>
<comment type="caution">
    <text evidence="1">The sequence shown here is derived from an EMBL/GenBank/DDBJ whole genome shotgun (WGS) entry which is preliminary data.</text>
</comment>
<keyword evidence="2" id="KW-1185">Reference proteome</keyword>
<evidence type="ECO:0000313" key="2">
    <source>
        <dbReference type="Proteomes" id="UP000319908"/>
    </source>
</evidence>
<evidence type="ECO:0000313" key="1">
    <source>
        <dbReference type="EMBL" id="TWU05397.1"/>
    </source>
</evidence>
<accession>A0A5C6B0U1</accession>